<dbReference type="AlphaFoldDB" id="A0A8B6F620"/>
<feature type="region of interest" description="Disordered" evidence="2">
    <location>
        <begin position="1"/>
        <end position="25"/>
    </location>
</feature>
<name>A0A8B6F620_MYTGA</name>
<sequence>MDESLTDSYKFRKEGNEEQHKHNQKVCTPKSEKYMQNSRRQLDAVQYNSSHKRKIYEGFKWEHEYYVYITSGYILTKVVREVIKYWRSTGLKIVMYLDDGLGGGKNMKEAMLASEKIHSDLEKFGFVLASEKCNWVPIQGLDWLGFHWNMIERGYKNNRKKRTEKLLRILEVFRIQFHYGIRLFRGKFIASIVGQIISMQPVLGDQARLRTRYLSQCILQRASWNAKVLVSTDAFEECIFWKHKVESFNEIGSRLSQLTYNVPQDYYVFSDASGTGFGGFVTTGSEDDSLEMFGSWSMAEQAESSTWRELEAVKRLLINFVNILSGITLDNTVKEAVQDSGIEVGSYMYELYPKMCELLINSKSDNTVKSYFNSYKRWERFITLQGHKSLPAQPVHVALYLTHLLNNNSTCHPISNAVYGIKWAHEINGLNDPTSNTFVTSILEASKRVAPKKTEKKDPITPETLIELCDMFKNSLDLLVIRDLAMMILSFLGFLKI</sequence>
<feature type="compositionally biased region" description="Basic and acidic residues" evidence="2">
    <location>
        <begin position="9"/>
        <end position="21"/>
    </location>
</feature>
<dbReference type="InterPro" id="IPR043128">
    <property type="entry name" value="Rev_trsase/Diguanyl_cyclase"/>
</dbReference>
<evidence type="ECO:0008006" key="5">
    <source>
        <dbReference type="Google" id="ProtNLM"/>
    </source>
</evidence>
<dbReference type="SUPFAM" id="SSF47823">
    <property type="entry name" value="lambda integrase-like, N-terminal domain"/>
    <property type="match status" value="1"/>
</dbReference>
<dbReference type="Proteomes" id="UP000596742">
    <property type="component" value="Unassembled WGS sequence"/>
</dbReference>
<dbReference type="InterPro" id="IPR052055">
    <property type="entry name" value="Hepadnavirus_pol/RT"/>
</dbReference>
<organism evidence="3 4">
    <name type="scientific">Mytilus galloprovincialis</name>
    <name type="common">Mediterranean mussel</name>
    <dbReference type="NCBI Taxonomy" id="29158"/>
    <lineage>
        <taxon>Eukaryota</taxon>
        <taxon>Metazoa</taxon>
        <taxon>Spiralia</taxon>
        <taxon>Lophotrochozoa</taxon>
        <taxon>Mollusca</taxon>
        <taxon>Bivalvia</taxon>
        <taxon>Autobranchia</taxon>
        <taxon>Pteriomorphia</taxon>
        <taxon>Mytilida</taxon>
        <taxon>Mytiloidea</taxon>
        <taxon>Mytilidae</taxon>
        <taxon>Mytilinae</taxon>
        <taxon>Mytilus</taxon>
    </lineage>
</organism>
<evidence type="ECO:0000256" key="2">
    <source>
        <dbReference type="SAM" id="MobiDB-lite"/>
    </source>
</evidence>
<dbReference type="SUPFAM" id="SSF56672">
    <property type="entry name" value="DNA/RNA polymerases"/>
    <property type="match status" value="1"/>
</dbReference>
<accession>A0A8B6F620</accession>
<protein>
    <recommendedName>
        <fullName evidence="5">Reverse transcriptase domain-containing protein</fullName>
    </recommendedName>
</protein>
<dbReference type="PANTHER" id="PTHR33050">
    <property type="entry name" value="REVERSE TRANSCRIPTASE DOMAIN-CONTAINING PROTEIN"/>
    <property type="match status" value="1"/>
</dbReference>
<comment type="caution">
    <text evidence="3">The sequence shown here is derived from an EMBL/GenBank/DDBJ whole genome shotgun (WGS) entry which is preliminary data.</text>
</comment>
<gene>
    <name evidence="3" type="ORF">MGAL_10B064485</name>
</gene>
<dbReference type="InterPro" id="IPR043502">
    <property type="entry name" value="DNA/RNA_pol_sf"/>
</dbReference>
<evidence type="ECO:0000256" key="1">
    <source>
        <dbReference type="ARBA" id="ARBA00023125"/>
    </source>
</evidence>
<proteinExistence type="predicted"/>
<dbReference type="Gene3D" id="3.30.70.270">
    <property type="match status" value="1"/>
</dbReference>
<reference evidence="3" key="1">
    <citation type="submission" date="2018-11" db="EMBL/GenBank/DDBJ databases">
        <authorList>
            <person name="Alioto T."/>
            <person name="Alioto T."/>
        </authorList>
    </citation>
    <scope>NUCLEOTIDE SEQUENCE</scope>
</reference>
<dbReference type="OrthoDB" id="6195622at2759"/>
<evidence type="ECO:0000313" key="3">
    <source>
        <dbReference type="EMBL" id="VDI44986.1"/>
    </source>
</evidence>
<evidence type="ECO:0000313" key="4">
    <source>
        <dbReference type="Proteomes" id="UP000596742"/>
    </source>
</evidence>
<keyword evidence="4" id="KW-1185">Reference proteome</keyword>
<dbReference type="EMBL" id="UYJE01006322">
    <property type="protein sequence ID" value="VDI44986.1"/>
    <property type="molecule type" value="Genomic_DNA"/>
</dbReference>
<dbReference type="Gene3D" id="1.10.150.130">
    <property type="match status" value="1"/>
</dbReference>
<dbReference type="PANTHER" id="PTHR33050:SF7">
    <property type="entry name" value="RIBONUCLEASE H"/>
    <property type="match status" value="1"/>
</dbReference>
<dbReference type="GO" id="GO:0003677">
    <property type="term" value="F:DNA binding"/>
    <property type="evidence" value="ECO:0007669"/>
    <property type="project" value="UniProtKB-KW"/>
</dbReference>
<keyword evidence="1" id="KW-0238">DNA-binding</keyword>
<dbReference type="InterPro" id="IPR010998">
    <property type="entry name" value="Integrase_recombinase_N"/>
</dbReference>